<dbReference type="EMBL" id="BT068981">
    <property type="protein sequence ID" value="ACN35878.1"/>
    <property type="molecule type" value="mRNA"/>
</dbReference>
<reference evidence="2" key="1">
    <citation type="journal article" date="2009" name="PLoS Genet.">
        <title>Sequencing, mapping, and analysis of 27,455 maize full-length cDNAs.</title>
        <authorList>
            <person name="Soderlund C."/>
            <person name="Descour A."/>
            <person name="Kudrna D."/>
            <person name="Bomhoff M."/>
            <person name="Boyd L."/>
            <person name="Currie J."/>
            <person name="Angelova A."/>
            <person name="Collura K."/>
            <person name="Wissotski M."/>
            <person name="Ashley E."/>
            <person name="Morrow D."/>
            <person name="Fernandes J."/>
            <person name="Walbot V."/>
            <person name="Yu Y."/>
        </authorList>
    </citation>
    <scope>NUCLEOTIDE SEQUENCE</scope>
    <source>
        <strain evidence="2">B73</strain>
    </source>
</reference>
<feature type="compositionally biased region" description="Basic and acidic residues" evidence="1">
    <location>
        <begin position="343"/>
        <end position="371"/>
    </location>
</feature>
<feature type="compositionally biased region" description="Basic and acidic residues" evidence="1">
    <location>
        <begin position="391"/>
        <end position="405"/>
    </location>
</feature>
<proteinExistence type="evidence at transcript level"/>
<evidence type="ECO:0000313" key="2">
    <source>
        <dbReference type="EMBL" id="ACN35878.1"/>
    </source>
</evidence>
<evidence type="ECO:0000256" key="1">
    <source>
        <dbReference type="SAM" id="MobiDB-lite"/>
    </source>
</evidence>
<name>C0PL12_MAIZE</name>
<accession>C0PL12</accession>
<feature type="region of interest" description="Disordered" evidence="1">
    <location>
        <begin position="340"/>
        <end position="378"/>
    </location>
</feature>
<dbReference type="AlphaFoldDB" id="C0PL12"/>
<organism evidence="2">
    <name type="scientific">Zea mays</name>
    <name type="common">Maize</name>
    <dbReference type="NCBI Taxonomy" id="4577"/>
    <lineage>
        <taxon>Eukaryota</taxon>
        <taxon>Viridiplantae</taxon>
        <taxon>Streptophyta</taxon>
        <taxon>Embryophyta</taxon>
        <taxon>Tracheophyta</taxon>
        <taxon>Spermatophyta</taxon>
        <taxon>Magnoliopsida</taxon>
        <taxon>Liliopsida</taxon>
        <taxon>Poales</taxon>
        <taxon>Poaceae</taxon>
        <taxon>PACMAD clade</taxon>
        <taxon>Panicoideae</taxon>
        <taxon>Andropogonodae</taxon>
        <taxon>Andropogoneae</taxon>
        <taxon>Tripsacinae</taxon>
        <taxon>Zea</taxon>
    </lineage>
</organism>
<feature type="region of interest" description="Disordered" evidence="1">
    <location>
        <begin position="390"/>
        <end position="431"/>
    </location>
</feature>
<feature type="compositionally biased region" description="Basic residues" evidence="1">
    <location>
        <begin position="420"/>
        <end position="431"/>
    </location>
</feature>
<protein>
    <submittedName>
        <fullName evidence="2">Uncharacterized protein</fullName>
    </submittedName>
</protein>
<reference evidence="2" key="2">
    <citation type="submission" date="2012-06" db="EMBL/GenBank/DDBJ databases">
        <authorList>
            <person name="Yu Y."/>
            <person name="Currie J."/>
            <person name="Lomeli R."/>
            <person name="Angelova A."/>
            <person name="Collura K."/>
            <person name="Wissotski M."/>
            <person name="Campos D."/>
            <person name="Kudrna D."/>
            <person name="Golser W."/>
            <person name="Ashely E."/>
            <person name="Descour A."/>
            <person name="Fernandes J."/>
            <person name="Soderlund C."/>
            <person name="Walbot V."/>
        </authorList>
    </citation>
    <scope>NUCLEOTIDE SEQUENCE</scope>
    <source>
        <strain evidence="2">B73</strain>
    </source>
</reference>
<sequence length="431" mass="46953">MLKLISSHPKITVRMQYTPHTTQLALHTPGTRKCKGGSTWTAGQMANEMVVRTSDVQLEGVELPEVHGGDVLGVAADDVLGEQHVGGLAWVVRVPEHVLVPGVAQARRRPARHQPVVRAAVAAARHAGRLEPVVGVVGDELHDEVVDVGEAEPGAGEAGVEVDDELPEPGVVLRRQLVGQLHALVLAHSVDGLLVRDAAQRPHVGHHELARVQRVQPRELVPEVEDEVVDEGVRRLADPRARGQHGHEVVVEEVVGSDGDGEDGLPPQKLAGPVPAQQRVQLPPRDVEVVHLDVHPDAVHEHLPRGVQDPAAARRVVDAVQDGSARRVGRQERRRVVRLPQHLADDVRDGPPVREPPRGRPARRREVDAVRGHVGPGQRRDVVVVAGVHQRVPEDEGRPAAELVHHLRSRRQGHAEHRHGGQRRRQPTHAS</sequence>